<feature type="transmembrane region" description="Helical" evidence="7">
    <location>
        <begin position="415"/>
        <end position="435"/>
    </location>
</feature>
<evidence type="ECO:0000256" key="5">
    <source>
        <dbReference type="ARBA" id="ARBA00022989"/>
    </source>
</evidence>
<evidence type="ECO:0000313" key="8">
    <source>
        <dbReference type="EMBL" id="PXA04064.1"/>
    </source>
</evidence>
<feature type="transmembrane region" description="Helical" evidence="7">
    <location>
        <begin position="137"/>
        <end position="157"/>
    </location>
</feature>
<organism evidence="8 9">
    <name type="scientific">Coraliomargarita sinensis</name>
    <dbReference type="NCBI Taxonomy" id="2174842"/>
    <lineage>
        <taxon>Bacteria</taxon>
        <taxon>Pseudomonadati</taxon>
        <taxon>Verrucomicrobiota</taxon>
        <taxon>Opitutia</taxon>
        <taxon>Puniceicoccales</taxon>
        <taxon>Coraliomargaritaceae</taxon>
        <taxon>Coraliomargarita</taxon>
    </lineage>
</organism>
<evidence type="ECO:0000313" key="9">
    <source>
        <dbReference type="Proteomes" id="UP000247099"/>
    </source>
</evidence>
<feature type="transmembrane region" description="Helical" evidence="7">
    <location>
        <begin position="44"/>
        <end position="63"/>
    </location>
</feature>
<dbReference type="Proteomes" id="UP000247099">
    <property type="component" value="Unassembled WGS sequence"/>
</dbReference>
<protein>
    <submittedName>
        <fullName evidence="8">MFS transporter</fullName>
    </submittedName>
</protein>
<feature type="transmembrane region" description="Helical" evidence="7">
    <location>
        <begin position="298"/>
        <end position="318"/>
    </location>
</feature>
<dbReference type="PANTHER" id="PTHR23522">
    <property type="entry name" value="BLL5896 PROTEIN"/>
    <property type="match status" value="1"/>
</dbReference>
<reference evidence="8 9" key="1">
    <citation type="submission" date="2018-05" db="EMBL/GenBank/DDBJ databases">
        <title>Coraliomargarita sinensis sp. nov., isolated from a marine solar saltern.</title>
        <authorList>
            <person name="Zhou L.Y."/>
        </authorList>
    </citation>
    <scope>NUCLEOTIDE SEQUENCE [LARGE SCALE GENOMIC DNA]</scope>
    <source>
        <strain evidence="8 9">WN38</strain>
    </source>
</reference>
<gene>
    <name evidence="8" type="ORF">DDZ13_08470</name>
</gene>
<dbReference type="InParanoid" id="A0A317ZEX3"/>
<dbReference type="InterPro" id="IPR004740">
    <property type="entry name" value="Nuc_H_symport"/>
</dbReference>
<feature type="transmembrane region" description="Helical" evidence="7">
    <location>
        <begin position="12"/>
        <end position="32"/>
    </location>
</feature>
<feature type="transmembrane region" description="Helical" evidence="7">
    <location>
        <begin position="102"/>
        <end position="125"/>
    </location>
</feature>
<evidence type="ECO:0000256" key="2">
    <source>
        <dbReference type="ARBA" id="ARBA00022448"/>
    </source>
</evidence>
<name>A0A317ZEX3_9BACT</name>
<dbReference type="Gene3D" id="1.20.1250.20">
    <property type="entry name" value="MFS general substrate transporter like domains"/>
    <property type="match status" value="2"/>
</dbReference>
<feature type="transmembrane region" description="Helical" evidence="7">
    <location>
        <begin position="75"/>
        <end position="96"/>
    </location>
</feature>
<feature type="transmembrane region" description="Helical" evidence="7">
    <location>
        <begin position="163"/>
        <end position="181"/>
    </location>
</feature>
<feature type="transmembrane region" description="Helical" evidence="7">
    <location>
        <begin position="250"/>
        <end position="267"/>
    </location>
</feature>
<feature type="transmembrane region" description="Helical" evidence="7">
    <location>
        <begin position="274"/>
        <end position="292"/>
    </location>
</feature>
<keyword evidence="2" id="KW-0813">Transport</keyword>
<dbReference type="RefSeq" id="WP_110131011.1">
    <property type="nucleotide sequence ID" value="NZ_QHJQ01000005.1"/>
</dbReference>
<dbReference type="PANTHER" id="PTHR23522:SF4">
    <property type="entry name" value="NUCLEOSIDE PERMEASE NUPG-RELATED"/>
    <property type="match status" value="1"/>
</dbReference>
<dbReference type="AlphaFoldDB" id="A0A317ZEX3"/>
<keyword evidence="5 7" id="KW-1133">Transmembrane helix</keyword>
<keyword evidence="4 7" id="KW-0812">Transmembrane</keyword>
<sequence>MSETQTNKGTAAKLSVMMFFQFFTWGAWFATLGQCLGDNNLADFGGGAYGSAPIAAMLAPLFLGIVADRFFPSQIVMGVLFLLGGGFMLAAESAAGAGNGDLMVWFMIGHMLCYMPTLGLANTVVFTHVARGDFPKVRVWGTIGWIVAGLFIGFMGWTSSINMFNVAAASSLFLGAFSFLLPHTPAPAKGQELNWKTLFMVDAFKLLKNPNFAVFLICSTLICIPLAYYYGLTGNYLTNAGFEQAASTMTIGQMSEIFFMLLIPFFFRRLGVKWMILTGMGAWVLRYLLFAFGADDQVAWMLLFAVALHGVCYDFFFVTGFMYADRIAPKEVRGQTQSLLVFLTQGVGMYFGYQVAFGRFGAVESYKPLNDTISAARSTGDISFLDKLTQMFSVNMPDSVDPSLISSAMDQWREFWIFPAMIAAIITVIFFLTFWDKTRVMDENEGEPLEPLAEPKEADEVVK</sequence>
<proteinExistence type="predicted"/>
<feature type="transmembrane region" description="Helical" evidence="7">
    <location>
        <begin position="212"/>
        <end position="230"/>
    </location>
</feature>
<evidence type="ECO:0000256" key="4">
    <source>
        <dbReference type="ARBA" id="ARBA00022692"/>
    </source>
</evidence>
<dbReference type="InterPro" id="IPR036259">
    <property type="entry name" value="MFS_trans_sf"/>
</dbReference>
<evidence type="ECO:0000256" key="7">
    <source>
        <dbReference type="SAM" id="Phobius"/>
    </source>
</evidence>
<keyword evidence="9" id="KW-1185">Reference proteome</keyword>
<comment type="caution">
    <text evidence="8">The sequence shown here is derived from an EMBL/GenBank/DDBJ whole genome shotgun (WGS) entry which is preliminary data.</text>
</comment>
<dbReference type="EMBL" id="QHJQ01000005">
    <property type="protein sequence ID" value="PXA04064.1"/>
    <property type="molecule type" value="Genomic_DNA"/>
</dbReference>
<dbReference type="GO" id="GO:0015213">
    <property type="term" value="F:uridine transmembrane transporter activity"/>
    <property type="evidence" value="ECO:0007669"/>
    <property type="project" value="TreeGrafter"/>
</dbReference>
<accession>A0A317ZEX3</accession>
<comment type="subcellular location">
    <subcellularLocation>
        <location evidence="1">Cell membrane</location>
        <topology evidence="1">Multi-pass membrane protein</topology>
    </subcellularLocation>
</comment>
<keyword evidence="3" id="KW-1003">Cell membrane</keyword>
<feature type="transmembrane region" description="Helical" evidence="7">
    <location>
        <begin position="339"/>
        <end position="357"/>
    </location>
</feature>
<dbReference type="GO" id="GO:0015212">
    <property type="term" value="F:cytidine transmembrane transporter activity"/>
    <property type="evidence" value="ECO:0007669"/>
    <property type="project" value="TreeGrafter"/>
</dbReference>
<evidence type="ECO:0000256" key="3">
    <source>
        <dbReference type="ARBA" id="ARBA00022475"/>
    </source>
</evidence>
<dbReference type="FunCoup" id="A0A317ZEX3">
    <property type="interactions" value="40"/>
</dbReference>
<keyword evidence="6 7" id="KW-0472">Membrane</keyword>
<dbReference type="SUPFAM" id="SSF103473">
    <property type="entry name" value="MFS general substrate transporter"/>
    <property type="match status" value="1"/>
</dbReference>
<dbReference type="GO" id="GO:0005886">
    <property type="term" value="C:plasma membrane"/>
    <property type="evidence" value="ECO:0007669"/>
    <property type="project" value="UniProtKB-SubCell"/>
</dbReference>
<evidence type="ECO:0000256" key="6">
    <source>
        <dbReference type="ARBA" id="ARBA00023136"/>
    </source>
</evidence>
<evidence type="ECO:0000256" key="1">
    <source>
        <dbReference type="ARBA" id="ARBA00004651"/>
    </source>
</evidence>
<dbReference type="Pfam" id="PF03825">
    <property type="entry name" value="Nuc_H_symport"/>
    <property type="match status" value="1"/>
</dbReference>
<dbReference type="OrthoDB" id="9783013at2"/>